<keyword evidence="5" id="KW-0808">Transferase</keyword>
<dbReference type="InterPro" id="IPR005467">
    <property type="entry name" value="His_kinase_dom"/>
</dbReference>
<gene>
    <name evidence="13" type="ORF">JF74_07290</name>
</gene>
<dbReference type="FunFam" id="3.30.565.10:FF:000006">
    <property type="entry name" value="Sensor histidine kinase WalK"/>
    <property type="match status" value="1"/>
</dbReference>
<dbReference type="Proteomes" id="UP000033531">
    <property type="component" value="Unassembled WGS sequence"/>
</dbReference>
<evidence type="ECO:0000259" key="12">
    <source>
        <dbReference type="PROSITE" id="PS50885"/>
    </source>
</evidence>
<dbReference type="GO" id="GO:0000155">
    <property type="term" value="F:phosphorelay sensor kinase activity"/>
    <property type="evidence" value="ECO:0007669"/>
    <property type="project" value="InterPro"/>
</dbReference>
<dbReference type="SUPFAM" id="SSF55874">
    <property type="entry name" value="ATPase domain of HSP90 chaperone/DNA topoisomerase II/histidine kinase"/>
    <property type="match status" value="1"/>
</dbReference>
<dbReference type="AlphaFoldDB" id="A0A0F4LG08"/>
<dbReference type="InterPro" id="IPR003594">
    <property type="entry name" value="HATPase_dom"/>
</dbReference>
<evidence type="ECO:0000256" key="2">
    <source>
        <dbReference type="ARBA" id="ARBA00004370"/>
    </source>
</evidence>
<evidence type="ECO:0000256" key="1">
    <source>
        <dbReference type="ARBA" id="ARBA00000085"/>
    </source>
</evidence>
<feature type="domain" description="Histidine kinase" evidence="11">
    <location>
        <begin position="260"/>
        <end position="472"/>
    </location>
</feature>
<dbReference type="Gene3D" id="1.10.287.130">
    <property type="match status" value="1"/>
</dbReference>
<dbReference type="HOGENOM" id="CLU_000445_89_6_9"/>
<comment type="catalytic activity">
    <reaction evidence="1">
        <text>ATP + protein L-histidine = ADP + protein N-phospho-L-histidine.</text>
        <dbReference type="EC" id="2.7.13.3"/>
    </reaction>
</comment>
<dbReference type="GO" id="GO:0016036">
    <property type="term" value="P:cellular response to phosphate starvation"/>
    <property type="evidence" value="ECO:0007669"/>
    <property type="project" value="TreeGrafter"/>
</dbReference>
<dbReference type="SMART" id="SM00387">
    <property type="entry name" value="HATPase_c"/>
    <property type="match status" value="1"/>
</dbReference>
<reference evidence="13 14" key="1">
    <citation type="submission" date="2015-01" db="EMBL/GenBank/DDBJ databases">
        <title>Comparative genomics of the lactic acid bacteria isolated from the honey bee gut.</title>
        <authorList>
            <person name="Ellegaard K.M."/>
            <person name="Tamarit D."/>
            <person name="Javelind E."/>
            <person name="Olofsson T."/>
            <person name="Andersson S.G."/>
            <person name="Vasquez A."/>
        </authorList>
    </citation>
    <scope>NUCLEOTIDE SEQUENCE [LARGE SCALE GENOMIC DNA]</scope>
    <source>
        <strain evidence="13 14">Hma8</strain>
    </source>
</reference>
<evidence type="ECO:0000256" key="7">
    <source>
        <dbReference type="ARBA" id="ARBA00023012"/>
    </source>
</evidence>
<proteinExistence type="predicted"/>
<dbReference type="Pfam" id="PF00672">
    <property type="entry name" value="HAMP"/>
    <property type="match status" value="1"/>
</dbReference>
<sequence>MKLIYQHMLSFLLIILTTVSIIGFSEINNTTQQSYEYNYRRMEDFASALGTLATNDKKDGAAMLNPKFLNKLEFVLHSDRVYLSVFNAHGSQVYPQRNDKIKLTSHRLRQLKSGKKLRIKNNNEALSSLGYKKDACTGVLIPWKDKGKFIGAMWLGVRIAQVERPVRIAKQNLFNALVSAIIVGLVLSLVLSFYATNRIKKLSIATKKVTAGDFDAQTHYCGHDEISQLTDNFNQMVRTLKKSNQEVKEQEKRRDQFMADAAHEMRTPLTTINGILEGLQYDAIPDKAKPKSIALMSRETKRLIRLVNENLDYEKIRNNQINLVKTRFNARKTFDDVTMQLKQNAAKADDTIFITAPKNLPVYADKDRFTQIMVNLVQNAIQFTANGKIEISGYRIAHATVIMIKDNGIGMNQQQIKYAFERYFKADPSRSRSGKGEYGLGLSIVSSLIKQHGGKISVQSAINQGAEFTIILFDQGYEQYLED</sequence>
<dbReference type="Pfam" id="PF00512">
    <property type="entry name" value="HisKA"/>
    <property type="match status" value="1"/>
</dbReference>
<dbReference type="CDD" id="cd00075">
    <property type="entry name" value="HATPase"/>
    <property type="match status" value="1"/>
</dbReference>
<dbReference type="PROSITE" id="PS50885">
    <property type="entry name" value="HAMP"/>
    <property type="match status" value="1"/>
</dbReference>
<comment type="caution">
    <text evidence="13">The sequence shown here is derived from an EMBL/GenBank/DDBJ whole genome shotgun (WGS) entry which is preliminary data.</text>
</comment>
<comment type="subcellular location">
    <subcellularLocation>
        <location evidence="2">Membrane</location>
    </subcellularLocation>
</comment>
<organism evidence="13 14">
    <name type="scientific">Lactobacillus melliventris</name>
    <dbReference type="NCBI Taxonomy" id="1218507"/>
    <lineage>
        <taxon>Bacteria</taxon>
        <taxon>Bacillati</taxon>
        <taxon>Bacillota</taxon>
        <taxon>Bacilli</taxon>
        <taxon>Lactobacillales</taxon>
        <taxon>Lactobacillaceae</taxon>
        <taxon>Lactobacillus</taxon>
    </lineage>
</organism>
<dbReference type="CDD" id="cd00082">
    <property type="entry name" value="HisKA"/>
    <property type="match status" value="1"/>
</dbReference>
<dbReference type="InterPro" id="IPR003660">
    <property type="entry name" value="HAMP_dom"/>
</dbReference>
<feature type="domain" description="HAMP" evidence="12">
    <location>
        <begin position="193"/>
        <end position="245"/>
    </location>
</feature>
<evidence type="ECO:0000256" key="8">
    <source>
        <dbReference type="ARBA" id="ARBA00023136"/>
    </source>
</evidence>
<dbReference type="EMBL" id="JXLI01000009">
    <property type="protein sequence ID" value="KJY57199.1"/>
    <property type="molecule type" value="Genomic_DNA"/>
</dbReference>
<dbReference type="SUPFAM" id="SSF47384">
    <property type="entry name" value="Homodimeric domain of signal transducing histidine kinase"/>
    <property type="match status" value="1"/>
</dbReference>
<keyword evidence="10" id="KW-1133">Transmembrane helix</keyword>
<evidence type="ECO:0000256" key="10">
    <source>
        <dbReference type="SAM" id="Phobius"/>
    </source>
</evidence>
<keyword evidence="4" id="KW-0597">Phosphoprotein</keyword>
<feature type="coiled-coil region" evidence="9">
    <location>
        <begin position="226"/>
        <end position="260"/>
    </location>
</feature>
<evidence type="ECO:0000313" key="13">
    <source>
        <dbReference type="EMBL" id="KJY57199.1"/>
    </source>
</evidence>
<dbReference type="Pfam" id="PF02518">
    <property type="entry name" value="HATPase_c"/>
    <property type="match status" value="1"/>
</dbReference>
<dbReference type="InterPro" id="IPR036097">
    <property type="entry name" value="HisK_dim/P_sf"/>
</dbReference>
<dbReference type="Gene3D" id="3.30.565.10">
    <property type="entry name" value="Histidine kinase-like ATPase, C-terminal domain"/>
    <property type="match status" value="1"/>
</dbReference>
<evidence type="ECO:0000313" key="14">
    <source>
        <dbReference type="Proteomes" id="UP000033531"/>
    </source>
</evidence>
<dbReference type="STRING" id="1218507.JF74_07290"/>
<dbReference type="SMART" id="SM00388">
    <property type="entry name" value="HisKA"/>
    <property type="match status" value="1"/>
</dbReference>
<dbReference type="PATRIC" id="fig|1218507.3.peg.897"/>
<dbReference type="FunFam" id="1.10.287.130:FF:000001">
    <property type="entry name" value="Two-component sensor histidine kinase"/>
    <property type="match status" value="1"/>
</dbReference>
<name>A0A0F4LG08_9LACO</name>
<dbReference type="RefSeq" id="WP_046324680.1">
    <property type="nucleotide sequence ID" value="NZ_JBHTMT010000003.1"/>
</dbReference>
<evidence type="ECO:0000256" key="6">
    <source>
        <dbReference type="ARBA" id="ARBA00022777"/>
    </source>
</evidence>
<dbReference type="PRINTS" id="PR00344">
    <property type="entry name" value="BCTRLSENSOR"/>
</dbReference>
<protein>
    <recommendedName>
        <fullName evidence="3">histidine kinase</fullName>
        <ecNumber evidence="3">2.7.13.3</ecNumber>
    </recommendedName>
</protein>
<evidence type="ECO:0000259" key="11">
    <source>
        <dbReference type="PROSITE" id="PS50109"/>
    </source>
</evidence>
<dbReference type="InterPro" id="IPR004358">
    <property type="entry name" value="Sig_transdc_His_kin-like_C"/>
</dbReference>
<dbReference type="EC" id="2.7.13.3" evidence="3"/>
<evidence type="ECO:0000256" key="5">
    <source>
        <dbReference type="ARBA" id="ARBA00022679"/>
    </source>
</evidence>
<dbReference type="InterPro" id="IPR050351">
    <property type="entry name" value="BphY/WalK/GraS-like"/>
</dbReference>
<dbReference type="GO" id="GO:0004721">
    <property type="term" value="F:phosphoprotein phosphatase activity"/>
    <property type="evidence" value="ECO:0007669"/>
    <property type="project" value="TreeGrafter"/>
</dbReference>
<dbReference type="GO" id="GO:0005886">
    <property type="term" value="C:plasma membrane"/>
    <property type="evidence" value="ECO:0007669"/>
    <property type="project" value="TreeGrafter"/>
</dbReference>
<dbReference type="CDD" id="cd06225">
    <property type="entry name" value="HAMP"/>
    <property type="match status" value="1"/>
</dbReference>
<dbReference type="PANTHER" id="PTHR45453:SF1">
    <property type="entry name" value="PHOSPHATE REGULON SENSOR PROTEIN PHOR"/>
    <property type="match status" value="1"/>
</dbReference>
<keyword evidence="6" id="KW-0418">Kinase</keyword>
<feature type="transmembrane region" description="Helical" evidence="10">
    <location>
        <begin position="173"/>
        <end position="194"/>
    </location>
</feature>
<evidence type="ECO:0000256" key="3">
    <source>
        <dbReference type="ARBA" id="ARBA00012438"/>
    </source>
</evidence>
<evidence type="ECO:0000256" key="4">
    <source>
        <dbReference type="ARBA" id="ARBA00022553"/>
    </source>
</evidence>
<dbReference type="PROSITE" id="PS50109">
    <property type="entry name" value="HIS_KIN"/>
    <property type="match status" value="1"/>
</dbReference>
<dbReference type="SMART" id="SM00304">
    <property type="entry name" value="HAMP"/>
    <property type="match status" value="1"/>
</dbReference>
<dbReference type="OrthoDB" id="3436at2"/>
<dbReference type="PANTHER" id="PTHR45453">
    <property type="entry name" value="PHOSPHATE REGULON SENSOR PROTEIN PHOR"/>
    <property type="match status" value="1"/>
</dbReference>
<accession>A0A0F4LG08</accession>
<evidence type="ECO:0000256" key="9">
    <source>
        <dbReference type="SAM" id="Coils"/>
    </source>
</evidence>
<keyword evidence="9" id="KW-0175">Coiled coil</keyword>
<keyword evidence="8 10" id="KW-0472">Membrane</keyword>
<dbReference type="InterPro" id="IPR036890">
    <property type="entry name" value="HATPase_C_sf"/>
</dbReference>
<dbReference type="SUPFAM" id="SSF158472">
    <property type="entry name" value="HAMP domain-like"/>
    <property type="match status" value="1"/>
</dbReference>
<dbReference type="Gene3D" id="6.10.340.10">
    <property type="match status" value="1"/>
</dbReference>
<keyword evidence="7" id="KW-0902">Two-component regulatory system</keyword>
<keyword evidence="10" id="KW-0812">Transmembrane</keyword>
<dbReference type="InterPro" id="IPR003661">
    <property type="entry name" value="HisK_dim/P_dom"/>
</dbReference>